<dbReference type="Gene3D" id="3.90.1150.10">
    <property type="entry name" value="Aspartate Aminotransferase, domain 1"/>
    <property type="match status" value="1"/>
</dbReference>
<name>A0A2P7MV09_9CYAN</name>
<evidence type="ECO:0000256" key="3">
    <source>
        <dbReference type="PIRSR" id="PIRSR000390-1"/>
    </source>
</evidence>
<keyword evidence="6" id="KW-0032">Aminotransferase</keyword>
<dbReference type="GO" id="GO:0008483">
    <property type="term" value="F:transaminase activity"/>
    <property type="evidence" value="ECO:0007669"/>
    <property type="project" value="UniProtKB-KW"/>
</dbReference>
<dbReference type="InterPro" id="IPR015421">
    <property type="entry name" value="PyrdxlP-dep_Trfase_major"/>
</dbReference>
<gene>
    <name evidence="6" type="ORF">C7K55_08100</name>
</gene>
<sequence>MQVPPFSLSEQIQELGAALDQAVLEVLRSGQYIGGATISRFETDFATACGVPHAIGCNSGTDALILALRGLGIGPGDEVITASFSFFATAEAISAVGATPVFVDVEESSYLIDLDQLEAAITPATRALLPVHLFGRPVDMERVCAIAERHGLKVVEDCAQATGASWAGRPVGSWGDVGCFSFFPTKNLGAAGDGGAITCRDAELAQVIRELAVHGMPRRYLHTALGYNSRLDAIQAAVLTVKLPHLGRWVDRRRAISALYRQQLAGLGGVHLPEAGLTGHSWNQFVVRVPGTPSGVKACAVACNGSNQAADCVSSTDSADFGLPEACCRDWLKQQLQNAGVSTIIYYPIPIHRQPAYAELGYGPGSLPITERLCSEVLSLPIFPELSVDQQQQVIAVLGQLVGAAQSAVAA</sequence>
<dbReference type="CDD" id="cd00616">
    <property type="entry name" value="AHBA_syn"/>
    <property type="match status" value="1"/>
</dbReference>
<dbReference type="RefSeq" id="WP_106632235.1">
    <property type="nucleotide sequence ID" value="NZ_PXXO01000008.1"/>
</dbReference>
<evidence type="ECO:0000256" key="2">
    <source>
        <dbReference type="ARBA" id="ARBA00037999"/>
    </source>
</evidence>
<proteinExistence type="inferred from homology"/>
<feature type="modified residue" description="N6-(pyridoxal phosphate)lysine" evidence="4">
    <location>
        <position position="186"/>
    </location>
</feature>
<keyword evidence="1 4" id="KW-0663">Pyridoxal phosphate</keyword>
<dbReference type="GO" id="GO:0030170">
    <property type="term" value="F:pyridoxal phosphate binding"/>
    <property type="evidence" value="ECO:0007669"/>
    <property type="project" value="UniProtKB-ARBA"/>
</dbReference>
<evidence type="ECO:0000256" key="4">
    <source>
        <dbReference type="PIRSR" id="PIRSR000390-2"/>
    </source>
</evidence>
<evidence type="ECO:0000313" key="6">
    <source>
        <dbReference type="EMBL" id="PSJ05063.1"/>
    </source>
</evidence>
<comment type="caution">
    <text evidence="6">The sequence shown here is derived from an EMBL/GenBank/DDBJ whole genome shotgun (WGS) entry which is preliminary data.</text>
</comment>
<dbReference type="PANTHER" id="PTHR30244">
    <property type="entry name" value="TRANSAMINASE"/>
    <property type="match status" value="1"/>
</dbReference>
<dbReference type="OrthoDB" id="9810913at2"/>
<reference evidence="6 7" key="1">
    <citation type="journal article" date="2018" name="Environ. Microbiol.">
        <title>Ecological and genomic features of two widespread freshwater picocyanobacteria.</title>
        <authorList>
            <person name="Cabello-Yeves P.J."/>
            <person name="Picazo A."/>
            <person name="Camacho A."/>
            <person name="Callieri C."/>
            <person name="Rosselli R."/>
            <person name="Roda-Garcia J.J."/>
            <person name="Coutinho F.H."/>
            <person name="Rodriguez-Valera F."/>
        </authorList>
    </citation>
    <scope>NUCLEOTIDE SEQUENCE [LARGE SCALE GENOMIC DNA]</scope>
    <source>
        <strain evidence="6 7">Tous</strain>
    </source>
</reference>
<dbReference type="Pfam" id="PF01041">
    <property type="entry name" value="DegT_DnrJ_EryC1"/>
    <property type="match status" value="2"/>
</dbReference>
<dbReference type="InterPro" id="IPR015422">
    <property type="entry name" value="PyrdxlP-dep_Trfase_small"/>
</dbReference>
<dbReference type="FunFam" id="3.40.640.10:FF:000089">
    <property type="entry name" value="Aminotransferase, DegT/DnrJ/EryC1/StrS family"/>
    <property type="match status" value="1"/>
</dbReference>
<dbReference type="AlphaFoldDB" id="A0A2P7MV09"/>
<feature type="active site" description="Proton acceptor" evidence="3">
    <location>
        <position position="186"/>
    </location>
</feature>
<dbReference type="GO" id="GO:0000271">
    <property type="term" value="P:polysaccharide biosynthetic process"/>
    <property type="evidence" value="ECO:0007669"/>
    <property type="project" value="TreeGrafter"/>
</dbReference>
<dbReference type="PANTHER" id="PTHR30244:SF36">
    <property type="entry name" value="3-OXO-GLUCOSE-6-PHOSPHATE:GLUTAMATE AMINOTRANSFERASE"/>
    <property type="match status" value="1"/>
</dbReference>
<dbReference type="EMBL" id="PXXO01000008">
    <property type="protein sequence ID" value="PSJ05063.1"/>
    <property type="molecule type" value="Genomic_DNA"/>
</dbReference>
<keyword evidence="6" id="KW-0808">Transferase</keyword>
<evidence type="ECO:0000256" key="1">
    <source>
        <dbReference type="ARBA" id="ARBA00022898"/>
    </source>
</evidence>
<evidence type="ECO:0000313" key="7">
    <source>
        <dbReference type="Proteomes" id="UP000243002"/>
    </source>
</evidence>
<organism evidence="6 7">
    <name type="scientific">Cyanobium usitatum str. Tous</name>
    <dbReference type="NCBI Taxonomy" id="2116684"/>
    <lineage>
        <taxon>Bacteria</taxon>
        <taxon>Bacillati</taxon>
        <taxon>Cyanobacteriota</taxon>
        <taxon>Cyanophyceae</taxon>
        <taxon>Synechococcales</taxon>
        <taxon>Prochlorococcaceae</taxon>
        <taxon>Cyanobium</taxon>
    </lineage>
</organism>
<comment type="similarity">
    <text evidence="2 5">Belongs to the DegT/DnrJ/EryC1 family.</text>
</comment>
<dbReference type="SUPFAM" id="SSF53383">
    <property type="entry name" value="PLP-dependent transferases"/>
    <property type="match status" value="1"/>
</dbReference>
<evidence type="ECO:0000256" key="5">
    <source>
        <dbReference type="RuleBase" id="RU004508"/>
    </source>
</evidence>
<dbReference type="Gene3D" id="3.40.640.10">
    <property type="entry name" value="Type I PLP-dependent aspartate aminotransferase-like (Major domain)"/>
    <property type="match status" value="1"/>
</dbReference>
<accession>A0A2P7MV09</accession>
<protein>
    <submittedName>
        <fullName evidence="6">DegT/DnrJ/EryC1/StrS family aminotransferase</fullName>
    </submittedName>
</protein>
<dbReference type="InterPro" id="IPR015424">
    <property type="entry name" value="PyrdxlP-dep_Trfase"/>
</dbReference>
<dbReference type="InterPro" id="IPR000653">
    <property type="entry name" value="DegT/StrS_aminotransferase"/>
</dbReference>
<keyword evidence="7" id="KW-1185">Reference proteome</keyword>
<dbReference type="Proteomes" id="UP000243002">
    <property type="component" value="Unassembled WGS sequence"/>
</dbReference>
<dbReference type="PIRSF" id="PIRSF000390">
    <property type="entry name" value="PLP_StrS"/>
    <property type="match status" value="1"/>
</dbReference>